<organism evidence="1">
    <name type="scientific">marine metagenome</name>
    <dbReference type="NCBI Taxonomy" id="408172"/>
    <lineage>
        <taxon>unclassified sequences</taxon>
        <taxon>metagenomes</taxon>
        <taxon>ecological metagenomes</taxon>
    </lineage>
</organism>
<dbReference type="AlphaFoldDB" id="A0A381R681"/>
<protein>
    <recommendedName>
        <fullName evidence="2">Phytanoyl-CoA dioxygenase</fullName>
    </recommendedName>
</protein>
<evidence type="ECO:0008006" key="2">
    <source>
        <dbReference type="Google" id="ProtNLM"/>
    </source>
</evidence>
<reference evidence="1" key="1">
    <citation type="submission" date="2018-05" db="EMBL/GenBank/DDBJ databases">
        <authorList>
            <person name="Lanie J.A."/>
            <person name="Ng W.-L."/>
            <person name="Kazmierczak K.M."/>
            <person name="Andrzejewski T.M."/>
            <person name="Davidsen T.M."/>
            <person name="Wayne K.J."/>
            <person name="Tettelin H."/>
            <person name="Glass J.I."/>
            <person name="Rusch D."/>
            <person name="Podicherti R."/>
            <person name="Tsui H.-C.T."/>
            <person name="Winkler M.E."/>
        </authorList>
    </citation>
    <scope>NUCLEOTIDE SEQUENCE</scope>
</reference>
<dbReference type="SUPFAM" id="SSF51197">
    <property type="entry name" value="Clavaminate synthase-like"/>
    <property type="match status" value="1"/>
</dbReference>
<name>A0A381R681_9ZZZZ</name>
<dbReference type="GO" id="GO:0016491">
    <property type="term" value="F:oxidoreductase activity"/>
    <property type="evidence" value="ECO:0007669"/>
    <property type="project" value="UniProtKB-ARBA"/>
</dbReference>
<evidence type="ECO:0000313" key="1">
    <source>
        <dbReference type="EMBL" id="SUZ87060.1"/>
    </source>
</evidence>
<dbReference type="PANTHER" id="PTHR20883:SF48">
    <property type="entry name" value="ECTOINE DIOXYGENASE"/>
    <property type="match status" value="1"/>
</dbReference>
<dbReference type="GO" id="GO:0046872">
    <property type="term" value="F:metal ion binding"/>
    <property type="evidence" value="ECO:0007669"/>
    <property type="project" value="UniProtKB-ARBA"/>
</dbReference>
<sequence length="390" mass="42892">MALTELSAGQHAAAMADYVAERSRAAVKLGSRGAVRYGADGNLHPDILAEFETNGFYIFEGVIGIDEVTELRDAVEDTIERAPSPPGSDTDAQGRPALGLDYPMSPYIFIKPLSDPWGGTKLLSGRHPVKMSEPTPDDDAPDHVVHLLMQMCTSMPAALRLYGHPDLLSIAEAINGPDFVPYNDSIFVKKPGIGGSVSWHQDGATHWDNPHWYPGIHGFNFQVQVYRTTPANALWIIPGSHAEGRIDIRARVAANEGSERLPDAIPLVTEAGDVTIVNRQMLHGSFANTSPDPRVSITFGFYPQSSVLGVSGGLNISLDEKKSRKKVYDAEHIRRRSAVVQVALDARHQARPDERRYRYAPFAEVEDEYRYGPETIESVLSDYTLYDIAI</sequence>
<gene>
    <name evidence="1" type="ORF">METZ01_LOCUS39914</name>
</gene>
<dbReference type="Pfam" id="PF05721">
    <property type="entry name" value="PhyH"/>
    <property type="match status" value="1"/>
</dbReference>
<proteinExistence type="predicted"/>
<dbReference type="EMBL" id="UINC01001707">
    <property type="protein sequence ID" value="SUZ87060.1"/>
    <property type="molecule type" value="Genomic_DNA"/>
</dbReference>
<dbReference type="PANTHER" id="PTHR20883">
    <property type="entry name" value="PHYTANOYL-COA DIOXYGENASE DOMAIN CONTAINING 1"/>
    <property type="match status" value="1"/>
</dbReference>
<dbReference type="Gene3D" id="2.60.120.620">
    <property type="entry name" value="q2cbj1_9rhob like domain"/>
    <property type="match status" value="1"/>
</dbReference>
<accession>A0A381R681</accession>
<dbReference type="InterPro" id="IPR008775">
    <property type="entry name" value="Phytyl_CoA_dOase-like"/>
</dbReference>